<keyword evidence="4 9" id="KW-0378">Hydrolase</keyword>
<keyword evidence="8" id="KW-0472">Membrane</keyword>
<sequence>MLEQEDGENDLNEILAILRASRLFGGLDTPWLYALAQRLQLQRLAAGEQVYAERDESNSLIIVLSGRLRVKRQDREGKLQLYNELCPGECIGETGMILRQPRTADVIAVRDSTIAVLPRAGYEALMLGNPLLFNQLFSQAIYHFLRHTPQLSERRRAQTYVVLPLHAGNSALALCQQLESSLGKLGKVHLLRPESGADNGASLNAIDALETHFDYLIYQAEASLSDWTRHAVRQADQVVFVAEHDASPAPGELEARLREEPGLSYKRQHIVLLHPGNTLQPVAPGPWWQGRTLERIYLLRRDHPEDGSRLARFLTGRAVGIVLGGGGARGFAHLGVLRALEEAGIPIDLIGGNSMGALIGAQYACGARPEEILARTLAFAAGGERPTVPVVSMLSGKRLERDLQRMFGDTTIDRLWRPYFAAACNLSRACTSVQDSGPLWRAVLASNSPAGLLPPVLCDGELLVDGAILDNVPVEAMRVRLGTPLEKRRGNGTIIAIDVDVREQLSVDPAIPRLSPWRKIHSHWSNKVETAPGIGEILYRASHMGSLTQRARTISLADFYLEPPVADFPLMGYRRAAEIVEVGYRYTQNEIAKWDRHAILH</sequence>
<evidence type="ECO:0000256" key="7">
    <source>
        <dbReference type="ARBA" id="ARBA00023098"/>
    </source>
</evidence>
<keyword evidence="6" id="KW-1133">Transmembrane helix</keyword>
<dbReference type="Pfam" id="PF01734">
    <property type="entry name" value="Patatin"/>
    <property type="match status" value="1"/>
</dbReference>
<evidence type="ECO:0000256" key="8">
    <source>
        <dbReference type="ARBA" id="ARBA00023136"/>
    </source>
</evidence>
<proteinExistence type="inferred from homology"/>
<evidence type="ECO:0000259" key="11">
    <source>
        <dbReference type="PROSITE" id="PS51635"/>
    </source>
</evidence>
<name>A0A1K2H3P6_9NEIS</name>
<dbReference type="AlphaFoldDB" id="A0A1K2H3P6"/>
<dbReference type="RefSeq" id="WP_072426646.1">
    <property type="nucleotide sequence ID" value="NZ_FPKR01000001.1"/>
</dbReference>
<dbReference type="Gene3D" id="2.60.120.10">
    <property type="entry name" value="Jelly Rolls"/>
    <property type="match status" value="1"/>
</dbReference>
<evidence type="ECO:0000313" key="13">
    <source>
        <dbReference type="Proteomes" id="UP000186513"/>
    </source>
</evidence>
<dbReference type="InterPro" id="IPR014710">
    <property type="entry name" value="RmlC-like_jellyroll"/>
</dbReference>
<dbReference type="GO" id="GO:0016042">
    <property type="term" value="P:lipid catabolic process"/>
    <property type="evidence" value="ECO:0007669"/>
    <property type="project" value="UniProtKB-UniRule"/>
</dbReference>
<evidence type="ECO:0000259" key="10">
    <source>
        <dbReference type="PROSITE" id="PS50042"/>
    </source>
</evidence>
<keyword evidence="5 9" id="KW-0442">Lipid degradation</keyword>
<dbReference type="PROSITE" id="PS01237">
    <property type="entry name" value="UPF0028"/>
    <property type="match status" value="1"/>
</dbReference>
<dbReference type="SUPFAM" id="SSF51206">
    <property type="entry name" value="cAMP-binding domain-like"/>
    <property type="match status" value="1"/>
</dbReference>
<evidence type="ECO:0000256" key="2">
    <source>
        <dbReference type="ARBA" id="ARBA00006636"/>
    </source>
</evidence>
<feature type="domain" description="PNPLA" evidence="11">
    <location>
        <begin position="321"/>
        <end position="478"/>
    </location>
</feature>
<dbReference type="Gene3D" id="3.40.1090.10">
    <property type="entry name" value="Cytosolic phospholipase A2 catalytic domain"/>
    <property type="match status" value="2"/>
</dbReference>
<comment type="similarity">
    <text evidence="2">Belongs to the NTE family.</text>
</comment>
<organism evidence="12 13">
    <name type="scientific">Chitinimonas taiwanensis DSM 18899</name>
    <dbReference type="NCBI Taxonomy" id="1121279"/>
    <lineage>
        <taxon>Bacteria</taxon>
        <taxon>Pseudomonadati</taxon>
        <taxon>Pseudomonadota</taxon>
        <taxon>Betaproteobacteria</taxon>
        <taxon>Neisseriales</taxon>
        <taxon>Chitinibacteraceae</taxon>
        <taxon>Chitinimonas</taxon>
    </lineage>
</organism>
<feature type="domain" description="Cyclic nucleotide-binding" evidence="10">
    <location>
        <begin position="23"/>
        <end position="143"/>
    </location>
</feature>
<dbReference type="GO" id="GO:0016020">
    <property type="term" value="C:membrane"/>
    <property type="evidence" value="ECO:0007669"/>
    <property type="project" value="UniProtKB-SubCell"/>
</dbReference>
<dbReference type="PROSITE" id="PS51635">
    <property type="entry name" value="PNPLA"/>
    <property type="match status" value="1"/>
</dbReference>
<dbReference type="GO" id="GO:0004622">
    <property type="term" value="F:phosphatidylcholine lysophospholipase activity"/>
    <property type="evidence" value="ECO:0007669"/>
    <property type="project" value="InterPro"/>
</dbReference>
<dbReference type="InterPro" id="IPR000595">
    <property type="entry name" value="cNMP-bd_dom"/>
</dbReference>
<dbReference type="PROSITE" id="PS00889">
    <property type="entry name" value="CNMP_BINDING_2"/>
    <property type="match status" value="1"/>
</dbReference>
<dbReference type="InterPro" id="IPR018490">
    <property type="entry name" value="cNMP-bd_dom_sf"/>
</dbReference>
<feature type="short sequence motif" description="GXSXG" evidence="9">
    <location>
        <begin position="352"/>
        <end position="356"/>
    </location>
</feature>
<dbReference type="OrthoDB" id="5290098at2"/>
<evidence type="ECO:0000256" key="5">
    <source>
        <dbReference type="ARBA" id="ARBA00022963"/>
    </source>
</evidence>
<evidence type="ECO:0000256" key="6">
    <source>
        <dbReference type="ARBA" id="ARBA00022989"/>
    </source>
</evidence>
<dbReference type="PANTHER" id="PTHR14226:SF29">
    <property type="entry name" value="NEUROPATHY TARGET ESTERASE SWS"/>
    <property type="match status" value="1"/>
</dbReference>
<dbReference type="PROSITE" id="PS50042">
    <property type="entry name" value="CNMP_BINDING_3"/>
    <property type="match status" value="1"/>
</dbReference>
<dbReference type="GO" id="GO:0046470">
    <property type="term" value="P:phosphatidylcholine metabolic process"/>
    <property type="evidence" value="ECO:0007669"/>
    <property type="project" value="InterPro"/>
</dbReference>
<protein>
    <submittedName>
        <fullName evidence="12">Lysophospholipid hydrolase</fullName>
    </submittedName>
</protein>
<dbReference type="EMBL" id="FPKR01000001">
    <property type="protein sequence ID" value="SFZ70170.1"/>
    <property type="molecule type" value="Genomic_DNA"/>
</dbReference>
<dbReference type="InterPro" id="IPR018488">
    <property type="entry name" value="cNMP-bd_CS"/>
</dbReference>
<feature type="short sequence motif" description="GXGXXG" evidence="9">
    <location>
        <begin position="325"/>
        <end position="330"/>
    </location>
</feature>
<feature type="short sequence motif" description="DGA/G" evidence="9">
    <location>
        <begin position="465"/>
        <end position="467"/>
    </location>
</feature>
<dbReference type="InterPro" id="IPR016035">
    <property type="entry name" value="Acyl_Trfase/lysoPLipase"/>
</dbReference>
<evidence type="ECO:0000313" key="12">
    <source>
        <dbReference type="EMBL" id="SFZ70170.1"/>
    </source>
</evidence>
<evidence type="ECO:0000256" key="1">
    <source>
        <dbReference type="ARBA" id="ARBA00004370"/>
    </source>
</evidence>
<dbReference type="SMART" id="SM00100">
    <property type="entry name" value="cNMP"/>
    <property type="match status" value="1"/>
</dbReference>
<keyword evidence="7 9" id="KW-0443">Lipid metabolism</keyword>
<dbReference type="Pfam" id="PF00027">
    <property type="entry name" value="cNMP_binding"/>
    <property type="match status" value="1"/>
</dbReference>
<reference evidence="12 13" key="1">
    <citation type="submission" date="2016-11" db="EMBL/GenBank/DDBJ databases">
        <authorList>
            <person name="Jaros S."/>
            <person name="Januszkiewicz K."/>
            <person name="Wedrychowicz H."/>
        </authorList>
    </citation>
    <scope>NUCLEOTIDE SEQUENCE [LARGE SCALE GENOMIC DNA]</scope>
    <source>
        <strain evidence="12 13">DSM 18899</strain>
    </source>
</reference>
<dbReference type="InterPro" id="IPR001423">
    <property type="entry name" value="LysoPLipase_patatin_CS"/>
</dbReference>
<dbReference type="PANTHER" id="PTHR14226">
    <property type="entry name" value="NEUROPATHY TARGET ESTERASE/SWISS CHEESE D.MELANOGASTER"/>
    <property type="match status" value="1"/>
</dbReference>
<comment type="subcellular location">
    <subcellularLocation>
        <location evidence="1">Membrane</location>
    </subcellularLocation>
</comment>
<keyword evidence="13" id="KW-1185">Reference proteome</keyword>
<dbReference type="InterPro" id="IPR002641">
    <property type="entry name" value="PNPLA_dom"/>
</dbReference>
<gene>
    <name evidence="12" type="ORF">SAMN02745887_00084</name>
</gene>
<dbReference type="STRING" id="1121279.SAMN02745887_00084"/>
<dbReference type="Pfam" id="PF24179">
    <property type="entry name" value="NTE_Ploop"/>
    <property type="match status" value="1"/>
</dbReference>
<dbReference type="SUPFAM" id="SSF52151">
    <property type="entry name" value="FabD/lysophospholipase-like"/>
    <property type="match status" value="1"/>
</dbReference>
<dbReference type="InterPro" id="IPR050301">
    <property type="entry name" value="NTE"/>
</dbReference>
<evidence type="ECO:0000256" key="9">
    <source>
        <dbReference type="PROSITE-ProRule" id="PRU01161"/>
    </source>
</evidence>
<evidence type="ECO:0000256" key="3">
    <source>
        <dbReference type="ARBA" id="ARBA00022692"/>
    </source>
</evidence>
<dbReference type="Proteomes" id="UP000186513">
    <property type="component" value="Unassembled WGS sequence"/>
</dbReference>
<evidence type="ECO:0000256" key="4">
    <source>
        <dbReference type="ARBA" id="ARBA00022801"/>
    </source>
</evidence>
<dbReference type="InterPro" id="IPR056556">
    <property type="entry name" value="NTE1_P-loop_dom"/>
</dbReference>
<dbReference type="CDD" id="cd00038">
    <property type="entry name" value="CAP_ED"/>
    <property type="match status" value="1"/>
</dbReference>
<feature type="active site" description="Nucleophile" evidence="9">
    <location>
        <position position="354"/>
    </location>
</feature>
<feature type="active site" description="Proton acceptor" evidence="9">
    <location>
        <position position="465"/>
    </location>
</feature>
<keyword evidence="3" id="KW-0812">Transmembrane</keyword>
<accession>A0A1K2H3P6</accession>